<proteinExistence type="predicted"/>
<evidence type="ECO:0000313" key="2">
    <source>
        <dbReference type="Proteomes" id="UP000546642"/>
    </source>
</evidence>
<dbReference type="EMBL" id="JACHDS010000001">
    <property type="protein sequence ID" value="MBB6175123.1"/>
    <property type="molecule type" value="Genomic_DNA"/>
</dbReference>
<organism evidence="1 2">
    <name type="scientific">Nocardiopsis mwathae</name>
    <dbReference type="NCBI Taxonomy" id="1472723"/>
    <lineage>
        <taxon>Bacteria</taxon>
        <taxon>Bacillati</taxon>
        <taxon>Actinomycetota</taxon>
        <taxon>Actinomycetes</taxon>
        <taxon>Streptosporangiales</taxon>
        <taxon>Nocardiopsidaceae</taxon>
        <taxon>Nocardiopsis</taxon>
    </lineage>
</organism>
<dbReference type="Proteomes" id="UP000546642">
    <property type="component" value="Unassembled WGS sequence"/>
</dbReference>
<evidence type="ECO:0000313" key="1">
    <source>
        <dbReference type="EMBL" id="MBB6175123.1"/>
    </source>
</evidence>
<keyword evidence="2" id="KW-1185">Reference proteome</keyword>
<gene>
    <name evidence="1" type="ORF">HNR23_005183</name>
</gene>
<comment type="caution">
    <text evidence="1">The sequence shown here is derived from an EMBL/GenBank/DDBJ whole genome shotgun (WGS) entry which is preliminary data.</text>
</comment>
<dbReference type="AlphaFoldDB" id="A0A7W9YMW6"/>
<reference evidence="1 2" key="1">
    <citation type="submission" date="2020-08" db="EMBL/GenBank/DDBJ databases">
        <title>Sequencing the genomes of 1000 actinobacteria strains.</title>
        <authorList>
            <person name="Klenk H.-P."/>
        </authorList>
    </citation>
    <scope>NUCLEOTIDE SEQUENCE [LARGE SCALE GENOMIC DNA]</scope>
    <source>
        <strain evidence="1 2">DSM 46659</strain>
    </source>
</reference>
<accession>A0A7W9YMW6</accession>
<protein>
    <submittedName>
        <fullName evidence="1">Uncharacterized protein</fullName>
    </submittedName>
</protein>
<sequence>MPFAQPTAEILEDVAARLREYADRSDPGVETVLCLVECAAHAARATSRGQSACEADLLEALAAARAAVGCAKFAVAEARPTARPSAAR</sequence>
<name>A0A7W9YMW6_9ACTN</name>
<dbReference type="RefSeq" id="WP_184079592.1">
    <property type="nucleotide sequence ID" value="NZ_JACHDS010000001.1"/>
</dbReference>